<dbReference type="PANTHER" id="PTHR34496">
    <property type="entry name" value="GLCNAC TRANSFERASE-RELATED"/>
    <property type="match status" value="1"/>
</dbReference>
<dbReference type="VEuPathDB" id="FungiDB:H310_11189"/>
<dbReference type="VEuPathDB" id="FungiDB:H310_11187"/>
<organism evidence="2 3">
    <name type="scientific">Aphanomyces invadans</name>
    <dbReference type="NCBI Taxonomy" id="157072"/>
    <lineage>
        <taxon>Eukaryota</taxon>
        <taxon>Sar</taxon>
        <taxon>Stramenopiles</taxon>
        <taxon>Oomycota</taxon>
        <taxon>Saprolegniomycetes</taxon>
        <taxon>Saprolegniales</taxon>
        <taxon>Verrucalvaceae</taxon>
        <taxon>Aphanomyces</taxon>
    </lineage>
</organism>
<proteinExistence type="predicted"/>
<evidence type="ECO:0000313" key="3">
    <source>
        <dbReference type="Proteomes" id="UP000285060"/>
    </source>
</evidence>
<dbReference type="Proteomes" id="UP000285060">
    <property type="component" value="Unassembled WGS sequence"/>
</dbReference>
<accession>A0A3R7D7K6</accession>
<dbReference type="EMBL" id="QUSY01000007">
    <property type="protein sequence ID" value="RHY35176.1"/>
    <property type="molecule type" value="Genomic_DNA"/>
</dbReference>
<name>A0A3R7D7K6_9STRA</name>
<dbReference type="Pfam" id="PF11397">
    <property type="entry name" value="GlcNAc"/>
    <property type="match status" value="4"/>
</dbReference>
<keyword evidence="3" id="KW-1185">Reference proteome</keyword>
<sequence>MNVLMASLVVVMCLMVYMNVFMLGMNQDESNSAHLKKLSQNFRKAEAVEAANNPNKDPLNRRIVVLIANYRDSKRCGETVESIYSKASRPDLISVSIFDQLNFEEGEQRCFDVYCTLVGEKECRRSERLRRNDTISYKDAKGPTYGRYQTEEGVDLKVDTFAMAIDSHLIFIPNWDTDLVSQWDSIKNPKAIITVYPDTTELYPKPGDVQQVVTMMCHARIESDTDDAMVQYSAAIDVPCPPTPRLMTQFAGGFNFGTAESALEVRNDPYTPFLFHGEEYSRVARLFTHGYDTYIPTHMVCYHWYEPRKGMWDEDWAARTIIARRSQRRIKAALGLKPTSDDYDKTDLDKFSVGTKRTMAQFKVFSGIDPDAKWIEDNEHQFDVCPPKDLRYVPYVGSPVEEPTLPPPTQAMTTAPAPRTRDPNHRRIIVLIANYRDSKRCGETLESIFTKAAHPELVAVSIFDQLNYDEKELPCFDSYCQIVGEDNCNRRDRLRLNASISYMDATGPTYGRYRTEEGVDLTIDTFALAIDSHTLFVPNWDIEMISQWDSIKNPKAILTVYPDGTDRYPKPGEVPKFVTLMCHARIENNNEDSMVQYSSSIQIPCPPKPQLMSQFAGGFNFGTAESALEVRNDPYTPYLFHGEEYSRVARLFTHGYDTYIPTHHLCFHWYEPRKAIWDHEWDKRSVIARRSQRRIRAALGLPTSKDDYDKTDLDKFSLGTKRTMEQFMAFSGINPTASWIEDNEHQFDVCPPKDLRYVPYVGSPVEEPSPARVRDNVNRHIIVLIANYRDSKRCGETIQSIYGNASRPDLIAVSIFDQIDLDAKELPCFDVYCKLVGDANCHRETRLRRSDTISHKDAKGPTYGRYQTEKGIDPTIDTFALAIDSHLIFIPNWDTDIVAQWDSIKNPKGIITVYPDPTEMYPKQGQVPNQVILMCHARIENEGADSMVQYSGAIRIPTPSKPLLMSQFAGGFNFGTVESALEVRNDPYTPFLFHGEEYSRVARLFTFGYDTYIPTHMVSYHWYEKRNVMWDEGWNLKAVISQRSQRRVRAALGLPTSSDDYDKTDLAQYSIGNKRTMEQFKAFSGIDPLAKWIKDNEHQFDVCPPKEVKYVPYVGSPVEEPVLTLPAPTVARTRDPVNRRIIVLIANYRDTKRCSETLDSIFSRADRPELIAVSIFDQLNFDEGEKRCFDAYCDLVGEANCKRTERLRRNDTVSYKEAKGPTYGRYQTEEGVDLSIDTFAMAIDSHLIFIPHWDTDLVGQWDRIGNPKALITVYPDATENMPPAGEKPTGVILMCHARIENNQPDSMVQYSSAIRLPSPAEPVLMSQFAGGFNFGSAESAVEVRNDPHAVYLFHGEEYSRVARLFTFGYDTYIPTHMLCYHWYEKRKGMWDEDWAARSVIAKRSQRRIRAALGLVPSSDDYDKTDLDKFTIGTKRTMEQFRAFSGINPDAAWIKDNEHQFDVCPPKEVKYVPYVGSPVQDVA</sequence>
<comment type="caution">
    <text evidence="2">The sequence shown here is derived from an EMBL/GenBank/DDBJ whole genome shotgun (WGS) entry which is preliminary data.</text>
</comment>
<evidence type="ECO:0000256" key="1">
    <source>
        <dbReference type="SAM" id="MobiDB-lite"/>
    </source>
</evidence>
<feature type="region of interest" description="Disordered" evidence="1">
    <location>
        <begin position="399"/>
        <end position="420"/>
    </location>
</feature>
<dbReference type="VEuPathDB" id="FungiDB:H310_11186"/>
<evidence type="ECO:0000313" key="2">
    <source>
        <dbReference type="EMBL" id="RHY35176.1"/>
    </source>
</evidence>
<dbReference type="PANTHER" id="PTHR34496:SF6">
    <property type="entry name" value="GLYCOSYLTRANSFERASE 2-LIKE DOMAIN-CONTAINING PROTEIN"/>
    <property type="match status" value="1"/>
</dbReference>
<reference evidence="2 3" key="1">
    <citation type="submission" date="2018-08" db="EMBL/GenBank/DDBJ databases">
        <title>Aphanomyces genome sequencing and annotation.</title>
        <authorList>
            <person name="Minardi D."/>
            <person name="Oidtmann B."/>
            <person name="Van Der Giezen M."/>
            <person name="Studholme D.J."/>
        </authorList>
    </citation>
    <scope>NUCLEOTIDE SEQUENCE [LARGE SCALE GENOMIC DNA]</scope>
    <source>
        <strain evidence="2 3">NJM0002</strain>
    </source>
</reference>
<protein>
    <submittedName>
        <fullName evidence="2">Uncharacterized protein</fullName>
    </submittedName>
</protein>
<dbReference type="InterPro" id="IPR021067">
    <property type="entry name" value="Glycosyltransferase"/>
</dbReference>
<gene>
    <name evidence="2" type="ORF">DYB32_000313</name>
</gene>